<feature type="region of interest" description="Disordered" evidence="1">
    <location>
        <begin position="1"/>
        <end position="34"/>
    </location>
</feature>
<name>A0AAV8Y639_9CUCU</name>
<evidence type="ECO:0000256" key="1">
    <source>
        <dbReference type="SAM" id="MobiDB-lite"/>
    </source>
</evidence>
<gene>
    <name evidence="2" type="ORF">NQ314_008904</name>
</gene>
<proteinExistence type="predicted"/>
<accession>A0AAV8Y639</accession>
<dbReference type="Proteomes" id="UP001162156">
    <property type="component" value="Unassembled WGS sequence"/>
</dbReference>
<feature type="compositionally biased region" description="Acidic residues" evidence="1">
    <location>
        <begin position="16"/>
        <end position="33"/>
    </location>
</feature>
<organism evidence="2 3">
    <name type="scientific">Rhamnusium bicolor</name>
    <dbReference type="NCBI Taxonomy" id="1586634"/>
    <lineage>
        <taxon>Eukaryota</taxon>
        <taxon>Metazoa</taxon>
        <taxon>Ecdysozoa</taxon>
        <taxon>Arthropoda</taxon>
        <taxon>Hexapoda</taxon>
        <taxon>Insecta</taxon>
        <taxon>Pterygota</taxon>
        <taxon>Neoptera</taxon>
        <taxon>Endopterygota</taxon>
        <taxon>Coleoptera</taxon>
        <taxon>Polyphaga</taxon>
        <taxon>Cucujiformia</taxon>
        <taxon>Chrysomeloidea</taxon>
        <taxon>Cerambycidae</taxon>
        <taxon>Lepturinae</taxon>
        <taxon>Rhagiini</taxon>
        <taxon>Rhamnusium</taxon>
    </lineage>
</organism>
<dbReference type="AlphaFoldDB" id="A0AAV8Y639"/>
<comment type="caution">
    <text evidence="2">The sequence shown here is derived from an EMBL/GenBank/DDBJ whole genome shotgun (WGS) entry which is preliminary data.</text>
</comment>
<dbReference type="EMBL" id="JANEYF010002442">
    <property type="protein sequence ID" value="KAJ8946422.1"/>
    <property type="molecule type" value="Genomic_DNA"/>
</dbReference>
<protein>
    <submittedName>
        <fullName evidence="2">Uncharacterized protein</fullName>
    </submittedName>
</protein>
<evidence type="ECO:0000313" key="3">
    <source>
        <dbReference type="Proteomes" id="UP001162156"/>
    </source>
</evidence>
<reference evidence="2" key="1">
    <citation type="journal article" date="2023" name="Insect Mol. Biol.">
        <title>Genome sequencing provides insights into the evolution of gene families encoding plant cell wall-degrading enzymes in longhorned beetles.</title>
        <authorList>
            <person name="Shin N.R."/>
            <person name="Okamura Y."/>
            <person name="Kirsch R."/>
            <person name="Pauchet Y."/>
        </authorList>
    </citation>
    <scope>NUCLEOTIDE SEQUENCE</scope>
    <source>
        <strain evidence="2">RBIC_L_NR</strain>
    </source>
</reference>
<keyword evidence="3" id="KW-1185">Reference proteome</keyword>
<sequence>MISQYDNDRERVSSEENIETDESESGEILENSEVENGQLNAAWADSVSKILKTNKPKRKKTIVLSKAKKIN</sequence>
<evidence type="ECO:0000313" key="2">
    <source>
        <dbReference type="EMBL" id="KAJ8946422.1"/>
    </source>
</evidence>
<feature type="compositionally biased region" description="Basic and acidic residues" evidence="1">
    <location>
        <begin position="1"/>
        <end position="14"/>
    </location>
</feature>